<evidence type="ECO:0000259" key="4">
    <source>
        <dbReference type="PROSITE" id="PS50943"/>
    </source>
</evidence>
<dbReference type="GO" id="GO:0005829">
    <property type="term" value="C:cytosol"/>
    <property type="evidence" value="ECO:0007669"/>
    <property type="project" value="TreeGrafter"/>
</dbReference>
<organism evidence="5 6">
    <name type="scientific">Clostridium kluyveri</name>
    <dbReference type="NCBI Taxonomy" id="1534"/>
    <lineage>
        <taxon>Bacteria</taxon>
        <taxon>Bacillati</taxon>
        <taxon>Bacillota</taxon>
        <taxon>Clostridia</taxon>
        <taxon>Eubacteriales</taxon>
        <taxon>Clostridiaceae</taxon>
        <taxon>Clostridium</taxon>
    </lineage>
</organism>
<protein>
    <submittedName>
        <fullName evidence="5">DNA-binding protein</fullName>
    </submittedName>
</protein>
<evidence type="ECO:0000256" key="2">
    <source>
        <dbReference type="ARBA" id="ARBA00023125"/>
    </source>
</evidence>
<dbReference type="Pfam" id="PF07883">
    <property type="entry name" value="Cupin_2"/>
    <property type="match status" value="1"/>
</dbReference>
<gene>
    <name evidence="5" type="ORF">BS101_16465</name>
</gene>
<dbReference type="Proteomes" id="UP000184604">
    <property type="component" value="Chromosome"/>
</dbReference>
<dbReference type="GO" id="GO:0003700">
    <property type="term" value="F:DNA-binding transcription factor activity"/>
    <property type="evidence" value="ECO:0007669"/>
    <property type="project" value="TreeGrafter"/>
</dbReference>
<dbReference type="InterPro" id="IPR050807">
    <property type="entry name" value="TransReg_Diox_bact_type"/>
</dbReference>
<evidence type="ECO:0000256" key="1">
    <source>
        <dbReference type="ARBA" id="ARBA00023015"/>
    </source>
</evidence>
<keyword evidence="2 5" id="KW-0238">DNA-binding</keyword>
<evidence type="ECO:0000313" key="6">
    <source>
        <dbReference type="Proteomes" id="UP000184604"/>
    </source>
</evidence>
<dbReference type="GO" id="GO:0003677">
    <property type="term" value="F:DNA binding"/>
    <property type="evidence" value="ECO:0007669"/>
    <property type="project" value="UniProtKB-KW"/>
</dbReference>
<dbReference type="Pfam" id="PF01381">
    <property type="entry name" value="HTH_3"/>
    <property type="match status" value="1"/>
</dbReference>
<dbReference type="Gene3D" id="1.10.260.40">
    <property type="entry name" value="lambda repressor-like DNA-binding domains"/>
    <property type="match status" value="1"/>
</dbReference>
<dbReference type="EMBL" id="CP018335">
    <property type="protein sequence ID" value="APM40217.1"/>
    <property type="molecule type" value="Genomic_DNA"/>
</dbReference>
<keyword evidence="3" id="KW-0804">Transcription</keyword>
<dbReference type="InterPro" id="IPR001387">
    <property type="entry name" value="Cro/C1-type_HTH"/>
</dbReference>
<dbReference type="Gene3D" id="2.60.120.10">
    <property type="entry name" value="Jelly Rolls"/>
    <property type="match status" value="1"/>
</dbReference>
<proteinExistence type="predicted"/>
<dbReference type="PANTHER" id="PTHR46797:SF23">
    <property type="entry name" value="HTH-TYPE TRANSCRIPTIONAL REGULATOR SUTR"/>
    <property type="match status" value="1"/>
</dbReference>
<evidence type="ECO:0000313" key="5">
    <source>
        <dbReference type="EMBL" id="APM40217.1"/>
    </source>
</evidence>
<feature type="domain" description="HTH cro/C1-type" evidence="4">
    <location>
        <begin position="12"/>
        <end position="66"/>
    </location>
</feature>
<dbReference type="SUPFAM" id="SSF51182">
    <property type="entry name" value="RmlC-like cupins"/>
    <property type="match status" value="1"/>
</dbReference>
<sequence>MNDPTSNIGSVLKRVRFERGLTLEEASKLTEVSKAMLGQIERGESNPTISILWKISTGLKISFSEILGSETNNFEAISIDSIKPVYESDGKMILYDVFPFNPISGFEYFYIKLLPGAKHISTPHQNSAEEYVVVTKGTVVITVEEQIFELTAPSALKFKANRNHTYSNPYDIEAVFQNIVKY</sequence>
<dbReference type="RefSeq" id="WP_073539816.1">
    <property type="nucleotide sequence ID" value="NZ_CP018335.1"/>
</dbReference>
<dbReference type="CDD" id="cd00093">
    <property type="entry name" value="HTH_XRE"/>
    <property type="match status" value="1"/>
</dbReference>
<dbReference type="AlphaFoldDB" id="A0A1L5FB61"/>
<dbReference type="InterPro" id="IPR013096">
    <property type="entry name" value="Cupin_2"/>
</dbReference>
<reference evidence="5 6" key="1">
    <citation type="submission" date="2016-12" db="EMBL/GenBank/DDBJ databases">
        <title>Complete genome sequence of Clostridium kluyveri JZZ isolated from the pit mud of a Chinese flavor liquor-making factory.</title>
        <authorList>
            <person name="Wang Y."/>
        </authorList>
    </citation>
    <scope>NUCLEOTIDE SEQUENCE [LARGE SCALE GENOMIC DNA]</scope>
    <source>
        <strain evidence="5 6">JZZ</strain>
    </source>
</reference>
<dbReference type="PROSITE" id="PS50943">
    <property type="entry name" value="HTH_CROC1"/>
    <property type="match status" value="1"/>
</dbReference>
<evidence type="ECO:0000256" key="3">
    <source>
        <dbReference type="ARBA" id="ARBA00023163"/>
    </source>
</evidence>
<dbReference type="OrthoDB" id="9781521at2"/>
<keyword evidence="1" id="KW-0805">Transcription regulation</keyword>
<dbReference type="CDD" id="cd02209">
    <property type="entry name" value="cupin_XRE_C"/>
    <property type="match status" value="1"/>
</dbReference>
<dbReference type="PANTHER" id="PTHR46797">
    <property type="entry name" value="HTH-TYPE TRANSCRIPTIONAL REGULATOR"/>
    <property type="match status" value="1"/>
</dbReference>
<dbReference type="InterPro" id="IPR010982">
    <property type="entry name" value="Lambda_DNA-bd_dom_sf"/>
</dbReference>
<dbReference type="InterPro" id="IPR014710">
    <property type="entry name" value="RmlC-like_jellyroll"/>
</dbReference>
<dbReference type="SUPFAM" id="SSF47413">
    <property type="entry name" value="lambda repressor-like DNA-binding domains"/>
    <property type="match status" value="1"/>
</dbReference>
<accession>A0A1L5FB61</accession>
<dbReference type="SMART" id="SM00530">
    <property type="entry name" value="HTH_XRE"/>
    <property type="match status" value="1"/>
</dbReference>
<name>A0A1L5FB61_CLOKL</name>
<dbReference type="InterPro" id="IPR011051">
    <property type="entry name" value="RmlC_Cupin_sf"/>
</dbReference>